<evidence type="ECO:0000313" key="2">
    <source>
        <dbReference type="Proteomes" id="UP000749320"/>
    </source>
</evidence>
<name>A0A921G9P3_9FIRM</name>
<evidence type="ECO:0008006" key="3">
    <source>
        <dbReference type="Google" id="ProtNLM"/>
    </source>
</evidence>
<comment type="caution">
    <text evidence="1">The sequence shown here is derived from an EMBL/GenBank/DDBJ whole genome shotgun (WGS) entry which is preliminary data.</text>
</comment>
<dbReference type="EMBL" id="DYWV01000160">
    <property type="protein sequence ID" value="HJF40216.1"/>
    <property type="molecule type" value="Genomic_DNA"/>
</dbReference>
<sequence length="572" mass="68331">MLDECLKYFEEELNEHKNMVIDTIVPADGDYVLVHQDGTYNTYKIKYSKKERIFKEKPASDILKKIRFYDYYSQLISMNKPQDPSKTIHSNNYLSLFVKKESFKNGKMNNEAIERYFKVLKTPQEKYKDKDLKMYNFISLELDELNQEDLKKNEEWLKNHIYNLEGVNYDEKGYLKVFFEASDKTYINEGNRYTLTKIFNCNDHNIYSNSTVYGLPNYNMQLNAKKPFLENKTRLKKIPYLISLEKAIIEKQFFDYLMNCANEGKTNIYIDNDEFAFKRIICLKNQEKLDEAKFNGIYLKIQKGKELEIHYIDSLTNYTTLLKPAFDFVDVIGVQGDECYKLYNERFEVENLIDDILFSRYLKNNYFTPIEDLKGIDSIFKKNIVKARDAIFQWRYLGRIENINTILKDVAFDMVKYSLQKGYLKKAQKQLNLYFSLNKYFNNEEINMVNVRDSLRKKINAEKQLRIENDEEYSFAVGQAISYLQDRSKAKNNMQDMINQFLFIKNDNVLKTRLRQLYQRYSYDLKKGRNRYSILIAMIMEYDKTKKIDHDKLIAGYLGENLVYEKRGNEDE</sequence>
<proteinExistence type="predicted"/>
<organism evidence="1 2">
    <name type="scientific">Thomasclavelia spiroformis</name>
    <dbReference type="NCBI Taxonomy" id="29348"/>
    <lineage>
        <taxon>Bacteria</taxon>
        <taxon>Bacillati</taxon>
        <taxon>Bacillota</taxon>
        <taxon>Erysipelotrichia</taxon>
        <taxon>Erysipelotrichales</taxon>
        <taxon>Coprobacillaceae</taxon>
        <taxon>Thomasclavelia</taxon>
    </lineage>
</organism>
<protein>
    <recommendedName>
        <fullName evidence="3">Type I-B CRISPR-associated protein Cas8b/Csh1</fullName>
    </recommendedName>
</protein>
<dbReference type="AlphaFoldDB" id="A0A921G9P3"/>
<reference evidence="1" key="1">
    <citation type="journal article" date="2021" name="PeerJ">
        <title>Extensive microbial diversity within the chicken gut microbiome revealed by metagenomics and culture.</title>
        <authorList>
            <person name="Gilroy R."/>
            <person name="Ravi A."/>
            <person name="Getino M."/>
            <person name="Pursley I."/>
            <person name="Horton D.L."/>
            <person name="Alikhan N.F."/>
            <person name="Baker D."/>
            <person name="Gharbi K."/>
            <person name="Hall N."/>
            <person name="Watson M."/>
            <person name="Adriaenssens E.M."/>
            <person name="Foster-Nyarko E."/>
            <person name="Jarju S."/>
            <person name="Secka A."/>
            <person name="Antonio M."/>
            <person name="Oren A."/>
            <person name="Chaudhuri R.R."/>
            <person name="La Ragione R."/>
            <person name="Hildebrand F."/>
            <person name="Pallen M.J."/>
        </authorList>
    </citation>
    <scope>NUCLEOTIDE SEQUENCE</scope>
    <source>
        <strain evidence="1">CHK193-16274</strain>
    </source>
</reference>
<reference evidence="1" key="2">
    <citation type="submission" date="2021-09" db="EMBL/GenBank/DDBJ databases">
        <authorList>
            <person name="Gilroy R."/>
        </authorList>
    </citation>
    <scope>NUCLEOTIDE SEQUENCE</scope>
    <source>
        <strain evidence="1">CHK193-16274</strain>
    </source>
</reference>
<gene>
    <name evidence="1" type="ORF">K8V91_04760</name>
</gene>
<evidence type="ECO:0000313" key="1">
    <source>
        <dbReference type="EMBL" id="HJF40216.1"/>
    </source>
</evidence>
<accession>A0A921G9P3</accession>
<dbReference type="Proteomes" id="UP000749320">
    <property type="component" value="Unassembled WGS sequence"/>
</dbReference>
<dbReference type="RefSeq" id="WP_087285755.1">
    <property type="nucleotide sequence ID" value="NZ_CAJFOD010000055.1"/>
</dbReference>